<accession>A0A1I4EIB1</accession>
<dbReference type="InterPro" id="IPR011256">
    <property type="entry name" value="Reg_factor_effector_dom_sf"/>
</dbReference>
<sequence>MTPRLSDHGPVTCLNVTGCGEPGGAEHVSAIQALHAVAAAMNVQVGPLEGRWWVEDEQPWTEVPRDRWRWHLLLSLPGAPEPGAADTARETARASGAAVDRVQVVTFTEGQCVELLHEGPYSEEHASLKVMDDFMAARGLVHNGLHHEVYLSDFDHPAPRTLLRQPVAPA</sequence>
<proteinExistence type="predicted"/>
<gene>
    <name evidence="2" type="ORF">SAMN05216275_15013</name>
</gene>
<dbReference type="AlphaFoldDB" id="A0A1I4EIB1"/>
<protein>
    <recommendedName>
        <fullName evidence="1">GyrI-like small molecule binding domain-containing protein</fullName>
    </recommendedName>
</protein>
<evidence type="ECO:0000313" key="2">
    <source>
        <dbReference type="EMBL" id="SFL05019.1"/>
    </source>
</evidence>
<name>A0A1I4EIB1_9ACTN</name>
<dbReference type="EMBL" id="FOQY01000050">
    <property type="protein sequence ID" value="SFL05019.1"/>
    <property type="molecule type" value="Genomic_DNA"/>
</dbReference>
<evidence type="ECO:0000259" key="1">
    <source>
        <dbReference type="Pfam" id="PF06445"/>
    </source>
</evidence>
<dbReference type="InterPro" id="IPR029442">
    <property type="entry name" value="GyrI-like"/>
</dbReference>
<dbReference type="Gene3D" id="3.20.80.10">
    <property type="entry name" value="Regulatory factor, effector binding domain"/>
    <property type="match status" value="1"/>
</dbReference>
<dbReference type="Proteomes" id="UP000199111">
    <property type="component" value="Unassembled WGS sequence"/>
</dbReference>
<organism evidence="2 3">
    <name type="scientific">Streptosporangium canum</name>
    <dbReference type="NCBI Taxonomy" id="324952"/>
    <lineage>
        <taxon>Bacteria</taxon>
        <taxon>Bacillati</taxon>
        <taxon>Actinomycetota</taxon>
        <taxon>Actinomycetes</taxon>
        <taxon>Streptosporangiales</taxon>
        <taxon>Streptosporangiaceae</taxon>
        <taxon>Streptosporangium</taxon>
    </lineage>
</organism>
<evidence type="ECO:0000313" key="3">
    <source>
        <dbReference type="Proteomes" id="UP000199111"/>
    </source>
</evidence>
<reference evidence="3" key="1">
    <citation type="submission" date="2016-10" db="EMBL/GenBank/DDBJ databases">
        <authorList>
            <person name="Varghese N."/>
            <person name="Submissions S."/>
        </authorList>
    </citation>
    <scope>NUCLEOTIDE SEQUENCE [LARGE SCALE GENOMIC DNA]</scope>
    <source>
        <strain evidence="3">CGMCC 4.2126</strain>
    </source>
</reference>
<dbReference type="SUPFAM" id="SSF55136">
    <property type="entry name" value="Probable bacterial effector-binding domain"/>
    <property type="match status" value="1"/>
</dbReference>
<dbReference type="Pfam" id="PF06445">
    <property type="entry name" value="GyrI-like"/>
    <property type="match status" value="1"/>
</dbReference>
<keyword evidence="3" id="KW-1185">Reference proteome</keyword>
<dbReference type="RefSeq" id="WP_093891892.1">
    <property type="nucleotide sequence ID" value="NZ_FOQY01000050.1"/>
</dbReference>
<feature type="domain" description="GyrI-like small molecule binding" evidence="1">
    <location>
        <begin position="97"/>
        <end position="157"/>
    </location>
</feature>
<dbReference type="GeneID" id="96303379"/>